<evidence type="ECO:0000256" key="3">
    <source>
        <dbReference type="PROSITE-ProRule" id="PRU00284"/>
    </source>
</evidence>
<dbReference type="EMBL" id="CP000544">
    <property type="protein sequence ID" value="ABM61320.1"/>
    <property type="molecule type" value="Genomic_DNA"/>
</dbReference>
<dbReference type="GO" id="GO:0007165">
    <property type="term" value="P:signal transduction"/>
    <property type="evidence" value="ECO:0007669"/>
    <property type="project" value="UniProtKB-KW"/>
</dbReference>
<reference evidence="7 8" key="2">
    <citation type="journal article" date="2013" name="Stand. Genomic Sci.">
        <title>Complete genome sequence of Halorhodospira halophila SL1.</title>
        <authorList>
            <person name="Challacombe J.F."/>
            <person name="Majid S."/>
            <person name="Deole R."/>
            <person name="Brettin T.S."/>
            <person name="Bruce D."/>
            <person name="Delano S.F."/>
            <person name="Detter J.C."/>
            <person name="Gleasner C.D."/>
            <person name="Han C.S."/>
            <person name="Misra M."/>
            <person name="Reitenga K.G."/>
            <person name="Mikhailova N."/>
            <person name="Woyke T."/>
            <person name="Pitluck S."/>
            <person name="Nolan M."/>
            <person name="Land M.L."/>
            <person name="Saunders E."/>
            <person name="Tapia R."/>
            <person name="Lapidus A."/>
            <person name="Ivanova N."/>
            <person name="Hoff W.D."/>
        </authorList>
    </citation>
    <scope>NUCLEOTIDE SEQUENCE [LARGE SCALE GENOMIC DNA]</scope>
    <source>
        <strain evidence="8">DSM 244 / SL1</strain>
    </source>
</reference>
<reference evidence="8" key="1">
    <citation type="submission" date="2006-12" db="EMBL/GenBank/DDBJ databases">
        <title>Complete sequence of Halorhodospira halophila SL1.</title>
        <authorList>
            <consortium name="US DOE Joint Genome Institute"/>
            <person name="Copeland A."/>
            <person name="Lucas S."/>
            <person name="Lapidus A."/>
            <person name="Barry K."/>
            <person name="Detter J.C."/>
            <person name="Glavina del Rio T."/>
            <person name="Hammon N."/>
            <person name="Israni S."/>
            <person name="Dalin E."/>
            <person name="Tice H."/>
            <person name="Pitluck S."/>
            <person name="Saunders E."/>
            <person name="Brettin T."/>
            <person name="Bruce D."/>
            <person name="Han C."/>
            <person name="Tapia R."/>
            <person name="Schmutz J."/>
            <person name="Larimer F."/>
            <person name="Land M."/>
            <person name="Hauser L."/>
            <person name="Kyrpides N."/>
            <person name="Mikhailova N."/>
            <person name="Hoff W."/>
            <person name="Richardson P."/>
        </authorList>
    </citation>
    <scope>NUCLEOTIDE SEQUENCE [LARGE SCALE GENOMIC DNA]</scope>
    <source>
        <strain evidence="8">DSM 244 / SL1</strain>
    </source>
</reference>
<proteinExistence type="predicted"/>
<dbReference type="SMART" id="SM00283">
    <property type="entry name" value="MA"/>
    <property type="match status" value="1"/>
</dbReference>
<accession>A1WUF8</accession>
<evidence type="ECO:0000256" key="1">
    <source>
        <dbReference type="ARBA" id="ARBA00004370"/>
    </source>
</evidence>
<dbReference type="RefSeq" id="WP_011813343.1">
    <property type="nucleotide sequence ID" value="NC_008789.1"/>
</dbReference>
<dbReference type="InterPro" id="IPR004089">
    <property type="entry name" value="MCPsignal_dom"/>
</dbReference>
<keyword evidence="8" id="KW-1185">Reference proteome</keyword>
<dbReference type="GO" id="GO:0016020">
    <property type="term" value="C:membrane"/>
    <property type="evidence" value="ECO:0007669"/>
    <property type="project" value="UniProtKB-SubCell"/>
</dbReference>
<evidence type="ECO:0000313" key="8">
    <source>
        <dbReference type="Proteomes" id="UP000000647"/>
    </source>
</evidence>
<organism evidence="7 8">
    <name type="scientific">Halorhodospira halophila (strain DSM 244 / SL1)</name>
    <name type="common">Ectothiorhodospira halophila (strain DSM 244 / SL1)</name>
    <dbReference type="NCBI Taxonomy" id="349124"/>
    <lineage>
        <taxon>Bacteria</taxon>
        <taxon>Pseudomonadati</taxon>
        <taxon>Pseudomonadota</taxon>
        <taxon>Gammaproteobacteria</taxon>
        <taxon>Chromatiales</taxon>
        <taxon>Ectothiorhodospiraceae</taxon>
        <taxon>Halorhodospira</taxon>
    </lineage>
</organism>
<dbReference type="PANTHER" id="PTHR32089">
    <property type="entry name" value="METHYL-ACCEPTING CHEMOTAXIS PROTEIN MCPB"/>
    <property type="match status" value="1"/>
</dbReference>
<evidence type="ECO:0000313" key="7">
    <source>
        <dbReference type="EMBL" id="ABM61320.1"/>
    </source>
</evidence>
<evidence type="ECO:0000256" key="5">
    <source>
        <dbReference type="SAM" id="MobiDB-lite"/>
    </source>
</evidence>
<dbReference type="PROSITE" id="PS50111">
    <property type="entry name" value="CHEMOTAXIS_TRANSDUC_2"/>
    <property type="match status" value="1"/>
</dbReference>
<dbReference type="eggNOG" id="COG0840">
    <property type="taxonomic scope" value="Bacteria"/>
</dbReference>
<keyword evidence="2 3" id="KW-0807">Transducer</keyword>
<evidence type="ECO:0000256" key="2">
    <source>
        <dbReference type="ARBA" id="ARBA00023224"/>
    </source>
</evidence>
<dbReference type="PANTHER" id="PTHR32089:SF112">
    <property type="entry name" value="LYSOZYME-LIKE PROTEIN-RELATED"/>
    <property type="match status" value="1"/>
</dbReference>
<dbReference type="OrthoDB" id="2489132at2"/>
<sequence length="439" mass="47294">MATPPENAHPDPQTATRSRQEVAEQVAERSSAIGIEAVQITEVLNTLAAAFERQNESFSDLRANARSMAKSNEVVHQAVDRAQQVATEAGSNVEHSRAQIDKALEEIRELADSVTRVERQLGALNEALQGVSKVSSEIATIAKQTNLLALNATIEANRAGEVGRGFAVVAEHVKALAKQTADATDDIHTILDELTQIIDRLVQKGGESTLQAEAVRDGTEAIQEIMETAGSAMADIDTDSGRVRESVHTIDHYCRRTVEGLEELAEAVRQATQTLQAADQRAEKISGHAHELIRRTAVDGVETRDTRLIRRIREIASELGTTLPVGAGAEQVTNQAQSGLEQLAHDETGVRVALICDSQGYCPIASLPSGGAPALRDAVQGQQLDDRPTRSALRSREPYLLQTYRLQYGGEGPVVQEISAPVQVGGQTWGCLRVIYGGE</sequence>
<feature type="coiled-coil region" evidence="4">
    <location>
        <begin position="93"/>
        <end position="127"/>
    </location>
</feature>
<feature type="region of interest" description="Disordered" evidence="5">
    <location>
        <begin position="1"/>
        <end position="24"/>
    </location>
</feature>
<dbReference type="GO" id="GO:0006935">
    <property type="term" value="P:chemotaxis"/>
    <property type="evidence" value="ECO:0007669"/>
    <property type="project" value="UniProtKB-ARBA"/>
</dbReference>
<feature type="domain" description="Methyl-accepting transducer" evidence="6">
    <location>
        <begin position="29"/>
        <end position="286"/>
    </location>
</feature>
<evidence type="ECO:0000256" key="4">
    <source>
        <dbReference type="SAM" id="Coils"/>
    </source>
</evidence>
<name>A1WUF8_HALHL</name>
<dbReference type="AlphaFoldDB" id="A1WUF8"/>
<dbReference type="HOGENOM" id="CLU_000445_107_32_6"/>
<dbReference type="Pfam" id="PF00015">
    <property type="entry name" value="MCPsignal"/>
    <property type="match status" value="1"/>
</dbReference>
<protein>
    <submittedName>
        <fullName evidence="7">Methyl-accepting chemotaxis sensory transducer</fullName>
    </submittedName>
</protein>
<dbReference type="KEGG" id="hha:Hhal_0534"/>
<evidence type="ECO:0000259" key="6">
    <source>
        <dbReference type="PROSITE" id="PS50111"/>
    </source>
</evidence>
<gene>
    <name evidence="7" type="ordered locus">Hhal_0534</name>
</gene>
<dbReference type="Gene3D" id="1.10.287.950">
    <property type="entry name" value="Methyl-accepting chemotaxis protein"/>
    <property type="match status" value="1"/>
</dbReference>
<dbReference type="SUPFAM" id="SSF58104">
    <property type="entry name" value="Methyl-accepting chemotaxis protein (MCP) signaling domain"/>
    <property type="match status" value="1"/>
</dbReference>
<dbReference type="Proteomes" id="UP000000647">
    <property type="component" value="Chromosome"/>
</dbReference>
<comment type="subcellular location">
    <subcellularLocation>
        <location evidence="1">Membrane</location>
    </subcellularLocation>
</comment>
<dbReference type="STRING" id="349124.Hhal_0534"/>
<keyword evidence="4" id="KW-0175">Coiled coil</keyword>